<feature type="chain" id="PRO_5020705442" description="Penicillin-binding protein activator LpoA" evidence="10">
    <location>
        <begin position="30"/>
        <end position="572"/>
    </location>
</feature>
<evidence type="ECO:0000256" key="1">
    <source>
        <dbReference type="ARBA" id="ARBA00022729"/>
    </source>
</evidence>
<dbReference type="InterPro" id="IPR007443">
    <property type="entry name" value="LpoA"/>
</dbReference>
<dbReference type="CDD" id="cd06339">
    <property type="entry name" value="PBP1_YraM_LppC_lipoprotein-like"/>
    <property type="match status" value="1"/>
</dbReference>
<evidence type="ECO:0000256" key="10">
    <source>
        <dbReference type="SAM" id="SignalP"/>
    </source>
</evidence>
<keyword evidence="6 8" id="KW-0998">Cell outer membrane</keyword>
<dbReference type="PANTHER" id="PTHR38038:SF1">
    <property type="entry name" value="PENICILLIN-BINDING PROTEIN ACTIVATOR LPOA"/>
    <property type="match status" value="1"/>
</dbReference>
<dbReference type="HAMAP" id="MF_01890">
    <property type="entry name" value="LpoA"/>
    <property type="match status" value="1"/>
</dbReference>
<dbReference type="SUPFAM" id="SSF53822">
    <property type="entry name" value="Periplasmic binding protein-like I"/>
    <property type="match status" value="1"/>
</dbReference>
<comment type="function">
    <text evidence="8">Regulator of peptidoglycan synthesis that is essential for the function of penicillin-binding protein 1A (PBP1a).</text>
</comment>
<dbReference type="Pfam" id="PF04348">
    <property type="entry name" value="LppC"/>
    <property type="match status" value="1"/>
</dbReference>
<proteinExistence type="inferred from homology"/>
<evidence type="ECO:0000256" key="2">
    <source>
        <dbReference type="ARBA" id="ARBA00022960"/>
    </source>
</evidence>
<dbReference type="Proteomes" id="UP000295763">
    <property type="component" value="Unassembled WGS sequence"/>
</dbReference>
<keyword evidence="4 8" id="KW-0472">Membrane</keyword>
<evidence type="ECO:0000256" key="5">
    <source>
        <dbReference type="ARBA" id="ARBA00023139"/>
    </source>
</evidence>
<evidence type="ECO:0000256" key="7">
    <source>
        <dbReference type="ARBA" id="ARBA00023288"/>
    </source>
</evidence>
<dbReference type="AlphaFoldDB" id="A0A4R2T3L7"/>
<dbReference type="Gene3D" id="3.40.50.2300">
    <property type="match status" value="2"/>
</dbReference>
<organism evidence="11 12">
    <name type="scientific">Cricetibacter osteomyelitidis</name>
    <dbReference type="NCBI Taxonomy" id="1521931"/>
    <lineage>
        <taxon>Bacteria</taxon>
        <taxon>Pseudomonadati</taxon>
        <taxon>Pseudomonadota</taxon>
        <taxon>Gammaproteobacteria</taxon>
        <taxon>Pasteurellales</taxon>
        <taxon>Pasteurellaceae</taxon>
        <taxon>Cricetibacter</taxon>
    </lineage>
</organism>
<keyword evidence="5" id="KW-0564">Palmitate</keyword>
<evidence type="ECO:0000313" key="11">
    <source>
        <dbReference type="EMBL" id="TCP96860.1"/>
    </source>
</evidence>
<keyword evidence="7" id="KW-0449">Lipoprotein</keyword>
<evidence type="ECO:0000256" key="8">
    <source>
        <dbReference type="HAMAP-Rule" id="MF_01890"/>
    </source>
</evidence>
<dbReference type="GO" id="GO:0031241">
    <property type="term" value="C:periplasmic side of cell outer membrane"/>
    <property type="evidence" value="ECO:0007669"/>
    <property type="project" value="UniProtKB-UniRule"/>
</dbReference>
<dbReference type="GO" id="GO:0030234">
    <property type="term" value="F:enzyme regulator activity"/>
    <property type="evidence" value="ECO:0007669"/>
    <property type="project" value="UniProtKB-UniRule"/>
</dbReference>
<keyword evidence="3 8" id="KW-0573">Peptidoglycan synthesis</keyword>
<dbReference type="Gene3D" id="1.25.40.650">
    <property type="match status" value="1"/>
</dbReference>
<dbReference type="InterPro" id="IPR011990">
    <property type="entry name" value="TPR-like_helical_dom_sf"/>
</dbReference>
<evidence type="ECO:0000313" key="12">
    <source>
        <dbReference type="Proteomes" id="UP000295763"/>
    </source>
</evidence>
<comment type="subunit">
    <text evidence="8">Interacts with PBP1a.</text>
</comment>
<comment type="similarity">
    <text evidence="8">Belongs to the LpoA family.</text>
</comment>
<dbReference type="GO" id="GO:0008360">
    <property type="term" value="P:regulation of cell shape"/>
    <property type="evidence" value="ECO:0007669"/>
    <property type="project" value="UniProtKB-KW"/>
</dbReference>
<dbReference type="InterPro" id="IPR028082">
    <property type="entry name" value="Peripla_BP_I"/>
</dbReference>
<keyword evidence="9" id="KW-0175">Coiled coil</keyword>
<reference evidence="11 12" key="1">
    <citation type="submission" date="2019-03" db="EMBL/GenBank/DDBJ databases">
        <title>Genomic Encyclopedia of Type Strains, Phase IV (KMG-IV): sequencing the most valuable type-strain genomes for metagenomic binning, comparative biology and taxonomic classification.</title>
        <authorList>
            <person name="Goeker M."/>
        </authorList>
    </citation>
    <scope>NUCLEOTIDE SEQUENCE [LARGE SCALE GENOMIC DNA]</scope>
    <source>
        <strain evidence="11 12">DSM 28404</strain>
    </source>
</reference>
<name>A0A4R2T3L7_9PAST</name>
<feature type="coiled-coil region" evidence="9">
    <location>
        <begin position="72"/>
        <end position="99"/>
    </location>
</feature>
<keyword evidence="12" id="KW-1185">Reference proteome</keyword>
<evidence type="ECO:0000256" key="4">
    <source>
        <dbReference type="ARBA" id="ARBA00023136"/>
    </source>
</evidence>
<keyword evidence="1 8" id="KW-0732">Signal</keyword>
<accession>A0A4R2T3L7</accession>
<comment type="caution">
    <text evidence="11">The sequence shown here is derived from an EMBL/GenBank/DDBJ whole genome shotgun (WGS) entry which is preliminary data.</text>
</comment>
<gene>
    <name evidence="8" type="primary">lpoA</name>
    <name evidence="11" type="ORF">EDC44_10357</name>
</gene>
<dbReference type="Gene3D" id="1.25.40.10">
    <property type="entry name" value="Tetratricopeptide repeat domain"/>
    <property type="match status" value="1"/>
</dbReference>
<dbReference type="GO" id="GO:0009252">
    <property type="term" value="P:peptidoglycan biosynthetic process"/>
    <property type="evidence" value="ECO:0007669"/>
    <property type="project" value="UniProtKB-UniRule"/>
</dbReference>
<feature type="signal peptide" evidence="10">
    <location>
        <begin position="1"/>
        <end position="29"/>
    </location>
</feature>
<evidence type="ECO:0000256" key="3">
    <source>
        <dbReference type="ARBA" id="ARBA00022984"/>
    </source>
</evidence>
<dbReference type="EMBL" id="SLYB01000003">
    <property type="protein sequence ID" value="TCP96860.1"/>
    <property type="molecule type" value="Genomic_DNA"/>
</dbReference>
<dbReference type="PANTHER" id="PTHR38038">
    <property type="entry name" value="PENICILLIN-BINDING PROTEIN ACTIVATOR LPOA"/>
    <property type="match status" value="1"/>
</dbReference>
<protein>
    <recommendedName>
        <fullName evidence="8">Penicillin-binding protein activator LpoA</fullName>
        <shortName evidence="8">PBP activator LpoA</shortName>
    </recommendedName>
</protein>
<sequence>MLTILLQRIDFRKLLMLALSLFLASCTNLFTNPITESLKSDANANSDFYLNRVSQAKDLEDKQSYQLLAARVMVNENKIAQAEAQLAELKDLNDEQLLDKSLIEADIAAVKRENQRAAAKLQTINLSLLSSSQKSRYYQTQARLAENSNDILAAVRARINMDALIKDTQRKQENIDRTWALLRTANKGIINTDVSNEPTLAGWLALTQTYNDNVSQPSQLTLALQNWRNSYPNHSAAFQFPTELQSVLNFQPTVGGNVGLILPLSGDNQLIGTTIKAGFDDARGTEGTAVQVFDSASTDVNSIVEQANQSGITSLVGPLLKPNVDTALSNAAINNFNVLALNSTPTSKAMGKVCYYGLSPEDEAEDAATKMWSDGIRKPLVIVPQNDLGQRAASAFNVRWQQLSATDSVVKFYNEVDDIIYNLQDVIGQGTQALYVIVTQSEQLQGIKTAADNGNYGVKIYASSRGNSANNGPEFRLAMEGVIFSDIPFFTDTTSAQYKKVEAQTSGNYQLMRLYAMGADAWLLSNRFNELRQVPGYTISGLTGKLSAGPNCNIQRDMSWFQYQNGEIVAIN</sequence>
<keyword evidence="2 8" id="KW-0133">Cell shape</keyword>
<evidence type="ECO:0000256" key="6">
    <source>
        <dbReference type="ARBA" id="ARBA00023237"/>
    </source>
</evidence>
<evidence type="ECO:0000256" key="9">
    <source>
        <dbReference type="SAM" id="Coils"/>
    </source>
</evidence>